<reference evidence="1" key="1">
    <citation type="submission" date="2021-06" db="EMBL/GenBank/DDBJ databases">
        <authorList>
            <person name="Kallberg Y."/>
            <person name="Tangrot J."/>
            <person name="Rosling A."/>
        </authorList>
    </citation>
    <scope>NUCLEOTIDE SEQUENCE</scope>
    <source>
        <strain evidence="1">MT106</strain>
    </source>
</reference>
<gene>
    <name evidence="1" type="ORF">AGERDE_LOCUS7098</name>
</gene>
<organism evidence="1 2">
    <name type="scientific">Ambispora gerdemannii</name>
    <dbReference type="NCBI Taxonomy" id="144530"/>
    <lineage>
        <taxon>Eukaryota</taxon>
        <taxon>Fungi</taxon>
        <taxon>Fungi incertae sedis</taxon>
        <taxon>Mucoromycota</taxon>
        <taxon>Glomeromycotina</taxon>
        <taxon>Glomeromycetes</taxon>
        <taxon>Archaeosporales</taxon>
        <taxon>Ambisporaceae</taxon>
        <taxon>Ambispora</taxon>
    </lineage>
</organism>
<evidence type="ECO:0000313" key="2">
    <source>
        <dbReference type="Proteomes" id="UP000789831"/>
    </source>
</evidence>
<keyword evidence="2" id="KW-1185">Reference proteome</keyword>
<comment type="caution">
    <text evidence="1">The sequence shown here is derived from an EMBL/GenBank/DDBJ whole genome shotgun (WGS) entry which is preliminary data.</text>
</comment>
<protein>
    <submittedName>
        <fullName evidence="1">1689_t:CDS:1</fullName>
    </submittedName>
</protein>
<evidence type="ECO:0000313" key="1">
    <source>
        <dbReference type="EMBL" id="CAG8559881.1"/>
    </source>
</evidence>
<accession>A0A9N9FTW7</accession>
<dbReference type="EMBL" id="CAJVPL010001224">
    <property type="protein sequence ID" value="CAG8559881.1"/>
    <property type="molecule type" value="Genomic_DNA"/>
</dbReference>
<dbReference type="Proteomes" id="UP000789831">
    <property type="component" value="Unassembled WGS sequence"/>
</dbReference>
<name>A0A9N9FTW7_9GLOM</name>
<proteinExistence type="predicted"/>
<sequence>MTTKTWTNQVNIVTNIPIGGLTLDPDEQLIAPDTTNNYTNNTSNGTIFVKNTEPSNKLSTGVIVGIVVAGVLC</sequence>
<dbReference type="AlphaFoldDB" id="A0A9N9FTW7"/>